<proteinExistence type="predicted"/>
<protein>
    <submittedName>
        <fullName evidence="2">Protein FAM161A isoform X1</fullName>
    </submittedName>
</protein>
<evidence type="ECO:0000313" key="2">
    <source>
        <dbReference type="RefSeq" id="XP_045150121.1"/>
    </source>
</evidence>
<dbReference type="Proteomes" id="UP000694863">
    <property type="component" value="Unplaced"/>
</dbReference>
<organism evidence="1 2">
    <name type="scientific">Echinops telfairi</name>
    <name type="common">Lesser hedgehog tenrec</name>
    <dbReference type="NCBI Taxonomy" id="9371"/>
    <lineage>
        <taxon>Eukaryota</taxon>
        <taxon>Metazoa</taxon>
        <taxon>Chordata</taxon>
        <taxon>Craniata</taxon>
        <taxon>Vertebrata</taxon>
        <taxon>Euteleostomi</taxon>
        <taxon>Mammalia</taxon>
        <taxon>Eutheria</taxon>
        <taxon>Afrotheria</taxon>
        <taxon>Tenrecidae</taxon>
        <taxon>Tenrecinae</taxon>
        <taxon>Echinops</taxon>
    </lineage>
</organism>
<name>A0AC55DEG1_ECHTE</name>
<gene>
    <name evidence="2" type="primary">FAM161A</name>
</gene>
<sequence>MDASHREAKLVASSHQIPVHPTTGARVAQYERKDLLEALAAAAAQVALEEAKEEMQPRSARASADVDSNFSGMGGRKHVSQENMVNFSDVHHSNAEYFRKLKELKAAHVETMAKLEKMYQNKLNLKGIQPVIIRENDPRVSSRSGSEKASYPPVTLMPSPSELDVGQSSSEYASSSEEELPGPEREVPRESRTTTMTYAKELISNMWKDFSVEDYIQSDDTDGGTAEKTRKKRKGWVPTITVPEPFQMTLREQKKREKAGSRSDVEMLRALMRKQEEEEAESRKKRFRATPVPSCVSEPMYHDLVRRQEERRRAARDAAKDALLASQKPFKFMAREEQKQAARDQLRELFKPQKKADCFKARPLPLSIYGPAARDQFREEFPGDPGAQEPPQTQPPRGPAARKRRYRKKCKCKRRPRCPTSDVENLPERGQHSLLGNAGSKLRSARDPLDPRAPRDPLDPRAPPDPADPGRERVLTDSQAEDDNFKEARHKSPLKSDLDPPRPTVSSRGREQAIRRSLEEKKMLEEERNRILTKQKQRMKELQKLLITRAKAYDSHESLAQRSKSRIKSLRRSEKERRREYRQELEAREEKLTKRPLLFEKVAQKNARMAAERHYSNTLKALGICDEFVSKKGRRGNILEYFSQPEMEHFTEDEGSLHEEKRDERENGEDRDSLDPDGQELCKEEDGIAGESGEENSVD</sequence>
<accession>A0AC55DEG1</accession>
<reference evidence="2" key="1">
    <citation type="submission" date="2025-08" db="UniProtKB">
        <authorList>
            <consortium name="RefSeq"/>
        </authorList>
    </citation>
    <scope>IDENTIFICATION</scope>
</reference>
<dbReference type="RefSeq" id="XP_045150121.1">
    <property type="nucleotide sequence ID" value="XM_045294186.1"/>
</dbReference>
<evidence type="ECO:0000313" key="1">
    <source>
        <dbReference type="Proteomes" id="UP000694863"/>
    </source>
</evidence>
<keyword evidence="1" id="KW-1185">Reference proteome</keyword>